<dbReference type="AlphaFoldDB" id="A0A9W8Z7X1"/>
<organism evidence="2 3">
    <name type="scientific">Didymella pomorum</name>
    <dbReference type="NCBI Taxonomy" id="749634"/>
    <lineage>
        <taxon>Eukaryota</taxon>
        <taxon>Fungi</taxon>
        <taxon>Dikarya</taxon>
        <taxon>Ascomycota</taxon>
        <taxon>Pezizomycotina</taxon>
        <taxon>Dothideomycetes</taxon>
        <taxon>Pleosporomycetidae</taxon>
        <taxon>Pleosporales</taxon>
        <taxon>Pleosporineae</taxon>
        <taxon>Didymellaceae</taxon>
        <taxon>Didymella</taxon>
    </lineage>
</organism>
<keyword evidence="3" id="KW-1185">Reference proteome</keyword>
<dbReference type="EMBL" id="JAPEVA010000076">
    <property type="protein sequence ID" value="KAJ4401284.1"/>
    <property type="molecule type" value="Genomic_DNA"/>
</dbReference>
<proteinExistence type="predicted"/>
<evidence type="ECO:0000313" key="3">
    <source>
        <dbReference type="Proteomes" id="UP001140510"/>
    </source>
</evidence>
<feature type="region of interest" description="Disordered" evidence="1">
    <location>
        <begin position="65"/>
        <end position="124"/>
    </location>
</feature>
<evidence type="ECO:0000313" key="2">
    <source>
        <dbReference type="EMBL" id="KAJ4401284.1"/>
    </source>
</evidence>
<comment type="caution">
    <text evidence="2">The sequence shown here is derived from an EMBL/GenBank/DDBJ whole genome shotgun (WGS) entry which is preliminary data.</text>
</comment>
<reference evidence="2" key="1">
    <citation type="submission" date="2022-10" db="EMBL/GenBank/DDBJ databases">
        <title>Tapping the CABI collections for fungal endophytes: first genome assemblies for Collariella, Neodidymelliopsis, Ascochyta clinopodiicola, Didymella pomorum, Didymosphaeria variabile, Neocosmospora piperis and Neocucurbitaria cava.</title>
        <authorList>
            <person name="Hill R."/>
        </authorList>
    </citation>
    <scope>NUCLEOTIDE SEQUENCE</scope>
    <source>
        <strain evidence="2">IMI 355091</strain>
    </source>
</reference>
<evidence type="ECO:0000256" key="1">
    <source>
        <dbReference type="SAM" id="MobiDB-lite"/>
    </source>
</evidence>
<sequence>MPTKKNPKTRRKNNERCLALPDQPFLRPEGVFSVLANETTHRSGRKLNYPKCRLHHKSVITWANGSLTTPVPDYDNSERTAKADKAKAQAGGSHMARGRRRAQKKPKHNLDLGSEEDAEGESDPEYEPKILDFIVLRAFEL</sequence>
<protein>
    <submittedName>
        <fullName evidence="2">Uncharacterized protein</fullName>
    </submittedName>
</protein>
<accession>A0A9W8Z7X1</accession>
<feature type="compositionally biased region" description="Basic and acidic residues" evidence="1">
    <location>
        <begin position="76"/>
        <end position="87"/>
    </location>
</feature>
<feature type="compositionally biased region" description="Acidic residues" evidence="1">
    <location>
        <begin position="113"/>
        <end position="124"/>
    </location>
</feature>
<gene>
    <name evidence="2" type="ORF">N0V91_008060</name>
</gene>
<feature type="compositionally biased region" description="Basic residues" evidence="1">
    <location>
        <begin position="96"/>
        <end position="107"/>
    </location>
</feature>
<name>A0A9W8Z7X1_9PLEO</name>
<dbReference type="Proteomes" id="UP001140510">
    <property type="component" value="Unassembled WGS sequence"/>
</dbReference>